<dbReference type="Proteomes" id="UP001225576">
    <property type="component" value="Unassembled WGS sequence"/>
</dbReference>
<dbReference type="EMBL" id="JASPDQ010000014">
    <property type="protein sequence ID" value="MDK8602123.1"/>
    <property type="molecule type" value="Genomic_DNA"/>
</dbReference>
<sequence length="248" mass="27872">MVTKYAYREDVNTALATIARLTGQWPNPDDLLYNRNGLPVAVTETRNTDTLPHGLDRVWDTDAVTKTRDGAAQKLHQVRNTWARQLGQPTPPADYNQDTKWLQENHHRAVHALPDTMYIATARSLIKLADDTIKQCAHGAEHTHYPCPDCNGTLTRPYTSDGLMDMYVCSECTATWTMDQYVHHAQARLRLGDVPHEAYTAKDAAAHFGVTLTAITARIRRHHIAPVTGKGRNATYWLDELYAAGRQT</sequence>
<comment type="caution">
    <text evidence="1">The sequence shown here is derived from an EMBL/GenBank/DDBJ whole genome shotgun (WGS) entry which is preliminary data.</text>
</comment>
<proteinExistence type="predicted"/>
<protein>
    <submittedName>
        <fullName evidence="1">Uncharacterized protein</fullName>
    </submittedName>
</protein>
<dbReference type="AlphaFoldDB" id="A0AAW6ZN49"/>
<organism evidence="1 2">
    <name type="scientific">Trueperella bernardiae</name>
    <dbReference type="NCBI Taxonomy" id="59561"/>
    <lineage>
        <taxon>Bacteria</taxon>
        <taxon>Bacillati</taxon>
        <taxon>Actinomycetota</taxon>
        <taxon>Actinomycetes</taxon>
        <taxon>Actinomycetales</taxon>
        <taxon>Actinomycetaceae</taxon>
        <taxon>Trueperella</taxon>
    </lineage>
</organism>
<accession>A0AAW6ZN49</accession>
<dbReference type="RefSeq" id="WP_285321509.1">
    <property type="nucleotide sequence ID" value="NZ_JASPDQ010000014.1"/>
</dbReference>
<name>A0AAW6ZN49_9ACTO</name>
<reference evidence="1" key="1">
    <citation type="submission" date="2023-05" db="EMBL/GenBank/DDBJ databases">
        <title>Genomic Catalog of Human Bladder Bacteria.</title>
        <authorList>
            <person name="Du J."/>
        </authorList>
    </citation>
    <scope>NUCLEOTIDE SEQUENCE</scope>
    <source>
        <strain evidence="1">UMB1304A</strain>
    </source>
</reference>
<evidence type="ECO:0000313" key="1">
    <source>
        <dbReference type="EMBL" id="MDK8602123.1"/>
    </source>
</evidence>
<gene>
    <name evidence="1" type="ORF">QP858_06605</name>
</gene>
<evidence type="ECO:0000313" key="2">
    <source>
        <dbReference type="Proteomes" id="UP001225576"/>
    </source>
</evidence>